<dbReference type="Gene3D" id="3.40.50.300">
    <property type="entry name" value="P-loop containing nucleotide triphosphate hydrolases"/>
    <property type="match status" value="1"/>
</dbReference>
<evidence type="ECO:0008006" key="4">
    <source>
        <dbReference type="Google" id="ProtNLM"/>
    </source>
</evidence>
<evidence type="ECO:0000313" key="3">
    <source>
        <dbReference type="Proteomes" id="UP000766486"/>
    </source>
</evidence>
<dbReference type="InterPro" id="IPR027417">
    <property type="entry name" value="P-loop_NTPase"/>
</dbReference>
<comment type="caution">
    <text evidence="2">The sequence shown here is derived from an EMBL/GenBank/DDBJ whole genome shotgun (WGS) entry which is preliminary data.</text>
</comment>
<evidence type="ECO:0000313" key="2">
    <source>
        <dbReference type="EMBL" id="VUC22503.1"/>
    </source>
</evidence>
<evidence type="ECO:0000256" key="1">
    <source>
        <dbReference type="SAM" id="Phobius"/>
    </source>
</evidence>
<name>A0ABY6TV13_BIOOC</name>
<keyword evidence="3" id="KW-1185">Reference proteome</keyword>
<organism evidence="2 3">
    <name type="scientific">Bionectria ochroleuca</name>
    <name type="common">Gliocladium roseum</name>
    <dbReference type="NCBI Taxonomy" id="29856"/>
    <lineage>
        <taxon>Eukaryota</taxon>
        <taxon>Fungi</taxon>
        <taxon>Dikarya</taxon>
        <taxon>Ascomycota</taxon>
        <taxon>Pezizomycotina</taxon>
        <taxon>Sordariomycetes</taxon>
        <taxon>Hypocreomycetidae</taxon>
        <taxon>Hypocreales</taxon>
        <taxon>Bionectriaceae</taxon>
        <taxon>Clonostachys</taxon>
    </lineage>
</organism>
<sequence>MAQCSSPSTKGLDANSDNGLKVINASLFRMGTKSMAEAFRILGLKTHHALDDTFKIPWHLVEQAAEGKWPNAPGARGGQKPFGREQWDSIWGSFDAVTDLASPFALDLARAYPETKVIVVQRDFESWWPSFESENIRWRFFPGADFLSGVMAFFNIRAGNALGLIYLGLFEARDLQEIHTNARRTYEQYFHRIREEIPEERRLEYRLGDGWEPLCGFLGKEVPDIPFPRVNERKQHKVKATSNFYRICLQLGWAMLPWAVAVAAVAYTAWFVLAAK</sequence>
<accession>A0ABY6TV13</accession>
<reference evidence="2 3" key="1">
    <citation type="submission" date="2019-06" db="EMBL/GenBank/DDBJ databases">
        <authorList>
            <person name="Broberg M."/>
        </authorList>
    </citation>
    <scope>NUCLEOTIDE SEQUENCE [LARGE SCALE GENOMIC DNA]</scope>
</reference>
<dbReference type="PANTHER" id="PTHR36978">
    <property type="entry name" value="P-LOOP CONTAINING NUCLEOTIDE TRIPHOSPHATE HYDROLASE"/>
    <property type="match status" value="1"/>
</dbReference>
<dbReference type="EMBL" id="CABFNS010000622">
    <property type="protein sequence ID" value="VUC22503.1"/>
    <property type="molecule type" value="Genomic_DNA"/>
</dbReference>
<keyword evidence="1" id="KW-0472">Membrane</keyword>
<keyword evidence="1" id="KW-1133">Transmembrane helix</keyword>
<proteinExistence type="predicted"/>
<dbReference type="Proteomes" id="UP000766486">
    <property type="component" value="Unassembled WGS sequence"/>
</dbReference>
<dbReference type="Pfam" id="PF17784">
    <property type="entry name" value="Sulfotransfer_4"/>
    <property type="match status" value="1"/>
</dbReference>
<feature type="transmembrane region" description="Helical" evidence="1">
    <location>
        <begin position="251"/>
        <end position="273"/>
    </location>
</feature>
<keyword evidence="1" id="KW-0812">Transmembrane</keyword>
<dbReference type="PANTHER" id="PTHR36978:SF4">
    <property type="entry name" value="P-LOOP CONTAINING NUCLEOSIDE TRIPHOSPHATE HYDROLASE PROTEIN"/>
    <property type="match status" value="1"/>
</dbReference>
<gene>
    <name evidence="2" type="ORF">CLO192961_LOCUS87951</name>
</gene>
<protein>
    <recommendedName>
        <fullName evidence="4">Efflux pump antibiotic resistance protein</fullName>
    </recommendedName>
</protein>
<dbReference type="SUPFAM" id="SSF52540">
    <property type="entry name" value="P-loop containing nucleoside triphosphate hydrolases"/>
    <property type="match status" value="1"/>
</dbReference>
<dbReference type="InterPro" id="IPR040632">
    <property type="entry name" value="Sulfotransfer_4"/>
</dbReference>